<comment type="caution">
    <text evidence="2">The sequence shown here is derived from an EMBL/GenBank/DDBJ whole genome shotgun (WGS) entry which is preliminary data.</text>
</comment>
<feature type="compositionally biased region" description="Low complexity" evidence="1">
    <location>
        <begin position="82"/>
        <end position="107"/>
    </location>
</feature>
<feature type="compositionally biased region" description="Basic and acidic residues" evidence="1">
    <location>
        <begin position="19"/>
        <end position="29"/>
    </location>
</feature>
<evidence type="ECO:0000256" key="1">
    <source>
        <dbReference type="SAM" id="MobiDB-lite"/>
    </source>
</evidence>
<evidence type="ECO:0000313" key="3">
    <source>
        <dbReference type="Proteomes" id="UP000655208"/>
    </source>
</evidence>
<proteinExistence type="predicted"/>
<gene>
    <name evidence="2" type="ORF">GCM10011594_39480</name>
</gene>
<feature type="compositionally biased region" description="Low complexity" evidence="1">
    <location>
        <begin position="7"/>
        <end position="18"/>
    </location>
</feature>
<name>A0A917WN31_9ACTN</name>
<evidence type="ECO:0000313" key="2">
    <source>
        <dbReference type="EMBL" id="GGM15548.1"/>
    </source>
</evidence>
<dbReference type="EMBL" id="BMNA01000014">
    <property type="protein sequence ID" value="GGM15548.1"/>
    <property type="molecule type" value="Genomic_DNA"/>
</dbReference>
<dbReference type="AlphaFoldDB" id="A0A917WN31"/>
<keyword evidence="3" id="KW-1185">Reference proteome</keyword>
<reference evidence="2" key="1">
    <citation type="journal article" date="2014" name="Int. J. Syst. Evol. Microbiol.">
        <title>Complete genome sequence of Corynebacterium casei LMG S-19264T (=DSM 44701T), isolated from a smear-ripened cheese.</title>
        <authorList>
            <consortium name="US DOE Joint Genome Institute (JGI-PGF)"/>
            <person name="Walter F."/>
            <person name="Albersmeier A."/>
            <person name="Kalinowski J."/>
            <person name="Ruckert C."/>
        </authorList>
    </citation>
    <scope>NUCLEOTIDE SEQUENCE</scope>
    <source>
        <strain evidence="2">CGMCC 4.7308</strain>
    </source>
</reference>
<organism evidence="2 3">
    <name type="scientific">Nakamurella endophytica</name>
    <dbReference type="NCBI Taxonomy" id="1748367"/>
    <lineage>
        <taxon>Bacteria</taxon>
        <taxon>Bacillati</taxon>
        <taxon>Actinomycetota</taxon>
        <taxon>Actinomycetes</taxon>
        <taxon>Nakamurellales</taxon>
        <taxon>Nakamurellaceae</taxon>
        <taxon>Nakamurella</taxon>
    </lineage>
</organism>
<dbReference type="Proteomes" id="UP000655208">
    <property type="component" value="Unassembled WGS sequence"/>
</dbReference>
<reference evidence="2" key="2">
    <citation type="submission" date="2020-09" db="EMBL/GenBank/DDBJ databases">
        <authorList>
            <person name="Sun Q."/>
            <person name="Zhou Y."/>
        </authorList>
    </citation>
    <scope>NUCLEOTIDE SEQUENCE</scope>
    <source>
        <strain evidence="2">CGMCC 4.7308</strain>
    </source>
</reference>
<sequence length="225" mass="22606">MGEVARRATAADARAVPPADRRDAADGRRAGGGSEGARLGRAATTSRPIRDRVLAGVLALVTLSPLAACTGASTPPAGGPTSGTSSVPTSAAAGTTAGTDTGTASAPDPQLVARVRAVFDRLSAAAAGAPAAQQQLFLQVVDPGQLSVQRRCVVPTGTLTFEPAYAYLAAAPDWQPAQGTMTGTVYSLPSLLRVHRQGRIAGTDLADLHISVSGDTVRLTALCAA</sequence>
<protein>
    <submittedName>
        <fullName evidence="2">Uncharacterized protein</fullName>
    </submittedName>
</protein>
<feature type="region of interest" description="Disordered" evidence="1">
    <location>
        <begin position="74"/>
        <end position="108"/>
    </location>
</feature>
<accession>A0A917WN31</accession>
<feature type="region of interest" description="Disordered" evidence="1">
    <location>
        <begin position="1"/>
        <end position="45"/>
    </location>
</feature>